<dbReference type="EMBL" id="CP019698">
    <property type="protein sequence ID" value="AQS59554.1"/>
    <property type="molecule type" value="Genomic_DNA"/>
</dbReference>
<dbReference type="OrthoDB" id="1683552at2"/>
<organism evidence="1 2">
    <name type="scientific">Desulforamulus ferrireducens</name>
    <dbReference type="NCBI Taxonomy" id="1833852"/>
    <lineage>
        <taxon>Bacteria</taxon>
        <taxon>Bacillati</taxon>
        <taxon>Bacillota</taxon>
        <taxon>Clostridia</taxon>
        <taxon>Eubacteriales</taxon>
        <taxon>Peptococcaceae</taxon>
        <taxon>Desulforamulus</taxon>
    </lineage>
</organism>
<reference evidence="1 2" key="1">
    <citation type="journal article" date="2016" name="Int. J. Syst. Evol. Microbiol.">
        <title>Desulfotomaculum ferrireducens sp. nov., a moderately thermophilic sulfate-reducing and dissimilatory Fe(III)-reducing bacterium isolated from compost.</title>
        <authorList>
            <person name="Yang G."/>
            <person name="Guo J."/>
            <person name="Zhuang L."/>
            <person name="Yuan Y."/>
            <person name="Zhou S."/>
        </authorList>
    </citation>
    <scope>NUCLEOTIDE SEQUENCE [LARGE SCALE GENOMIC DNA]</scope>
    <source>
        <strain evidence="1 2">GSS09</strain>
    </source>
</reference>
<name>A0A1S6IXP2_9FIRM</name>
<dbReference type="AlphaFoldDB" id="A0A1S6IXP2"/>
<evidence type="ECO:0000313" key="1">
    <source>
        <dbReference type="EMBL" id="AQS59554.1"/>
    </source>
</evidence>
<accession>A0A1S6IXP2</accession>
<evidence type="ECO:0000313" key="2">
    <source>
        <dbReference type="Proteomes" id="UP000189464"/>
    </source>
</evidence>
<dbReference type="STRING" id="1833852.B0537_10970"/>
<gene>
    <name evidence="1" type="ORF">B0537_10970</name>
</gene>
<protein>
    <submittedName>
        <fullName evidence="1">Uncharacterized protein</fullName>
    </submittedName>
</protein>
<keyword evidence="2" id="KW-1185">Reference proteome</keyword>
<proteinExistence type="predicted"/>
<sequence length="85" mass="9834">MVAVCVLCNRLYTLNYLCPRCGDVLADQGLIQDFFDPYSSYEDQKIYEDGYQGYTEECCTHVLACGKCGWYEYKALHRLPEDVIN</sequence>
<dbReference type="KEGG" id="dfg:B0537_10970"/>
<dbReference type="Proteomes" id="UP000189464">
    <property type="component" value="Chromosome"/>
</dbReference>